<evidence type="ECO:0000313" key="2">
    <source>
        <dbReference type="Proteomes" id="UP000053989"/>
    </source>
</evidence>
<dbReference type="HOGENOM" id="CLU_006344_2_1_1"/>
<keyword evidence="2" id="KW-1185">Reference proteome</keyword>
<dbReference type="InParanoid" id="A0A0C3DLJ4"/>
<sequence length="347" mass="39298">MGAEPILGSVDEFPGAAKVFPGERQTFLGAFDGDTFSNERQYNPYYPFASHPDWEFGLWLTRSGLSLAAMDSLLSLELIRNLPISFQTAQQLRSLVKLLPSGPKWHYRIMQTAKPTKSSVRLFYRDTVECLEALFQHPLFHDKLDFVPHRVYRTAEHLVHVYSEWMTSDGAWDMQSKLPDGATLLGVMLLSDKTNISALVGDRCAHPLLLGLANIHMSTHLKLSSDAFLLAALLPILKFIHKNKCMCGLLSDRLLHECLDIVLEPLKQAARVGIMMNDPLGNLQLCYTPLVSYIVDTPEACMLTAAAQQHRLNGVAKPFFQNWPLSDPSRFFPPEPLHDWHKMFWDH</sequence>
<accession>A0A0C3DLJ4</accession>
<dbReference type="EMBL" id="KN822051">
    <property type="protein sequence ID" value="KIM61540.1"/>
    <property type="molecule type" value="Genomic_DNA"/>
</dbReference>
<dbReference type="OrthoDB" id="2688393at2759"/>
<dbReference type="STRING" id="1036808.A0A0C3DLJ4"/>
<dbReference type="Pfam" id="PF18759">
    <property type="entry name" value="Plavaka"/>
    <property type="match status" value="1"/>
</dbReference>
<dbReference type="AlphaFoldDB" id="A0A0C3DLJ4"/>
<reference evidence="2" key="2">
    <citation type="submission" date="2015-01" db="EMBL/GenBank/DDBJ databases">
        <title>Evolutionary Origins and Diversification of the Mycorrhizal Mutualists.</title>
        <authorList>
            <consortium name="DOE Joint Genome Institute"/>
            <consortium name="Mycorrhizal Genomics Consortium"/>
            <person name="Kohler A."/>
            <person name="Kuo A."/>
            <person name="Nagy L.G."/>
            <person name="Floudas D."/>
            <person name="Copeland A."/>
            <person name="Barry K.W."/>
            <person name="Cichocki N."/>
            <person name="Veneault-Fourrey C."/>
            <person name="LaButti K."/>
            <person name="Lindquist E.A."/>
            <person name="Lipzen A."/>
            <person name="Lundell T."/>
            <person name="Morin E."/>
            <person name="Murat C."/>
            <person name="Riley R."/>
            <person name="Ohm R."/>
            <person name="Sun H."/>
            <person name="Tunlid A."/>
            <person name="Henrissat B."/>
            <person name="Grigoriev I.V."/>
            <person name="Hibbett D.S."/>
            <person name="Martin F."/>
        </authorList>
    </citation>
    <scope>NUCLEOTIDE SEQUENCE [LARGE SCALE GENOMIC DNA]</scope>
    <source>
        <strain evidence="2">Foug A</strain>
    </source>
</reference>
<proteinExistence type="predicted"/>
<feature type="non-terminal residue" evidence="1">
    <location>
        <position position="347"/>
    </location>
</feature>
<name>A0A0C3DLJ4_9AGAM</name>
<protein>
    <submittedName>
        <fullName evidence="1">Uncharacterized protein</fullName>
    </submittedName>
</protein>
<gene>
    <name evidence="1" type="ORF">SCLCIDRAFT_121842</name>
</gene>
<dbReference type="Proteomes" id="UP000053989">
    <property type="component" value="Unassembled WGS sequence"/>
</dbReference>
<organism evidence="1 2">
    <name type="scientific">Scleroderma citrinum Foug A</name>
    <dbReference type="NCBI Taxonomy" id="1036808"/>
    <lineage>
        <taxon>Eukaryota</taxon>
        <taxon>Fungi</taxon>
        <taxon>Dikarya</taxon>
        <taxon>Basidiomycota</taxon>
        <taxon>Agaricomycotina</taxon>
        <taxon>Agaricomycetes</taxon>
        <taxon>Agaricomycetidae</taxon>
        <taxon>Boletales</taxon>
        <taxon>Sclerodermatineae</taxon>
        <taxon>Sclerodermataceae</taxon>
        <taxon>Scleroderma</taxon>
    </lineage>
</organism>
<dbReference type="InterPro" id="IPR041078">
    <property type="entry name" value="Plavaka"/>
</dbReference>
<evidence type="ECO:0000313" key="1">
    <source>
        <dbReference type="EMBL" id="KIM61540.1"/>
    </source>
</evidence>
<reference evidence="1 2" key="1">
    <citation type="submission" date="2014-04" db="EMBL/GenBank/DDBJ databases">
        <authorList>
            <consortium name="DOE Joint Genome Institute"/>
            <person name="Kuo A."/>
            <person name="Kohler A."/>
            <person name="Nagy L.G."/>
            <person name="Floudas D."/>
            <person name="Copeland A."/>
            <person name="Barry K.W."/>
            <person name="Cichocki N."/>
            <person name="Veneault-Fourrey C."/>
            <person name="LaButti K."/>
            <person name="Lindquist E.A."/>
            <person name="Lipzen A."/>
            <person name="Lundell T."/>
            <person name="Morin E."/>
            <person name="Murat C."/>
            <person name="Sun H."/>
            <person name="Tunlid A."/>
            <person name="Henrissat B."/>
            <person name="Grigoriev I.V."/>
            <person name="Hibbett D.S."/>
            <person name="Martin F."/>
            <person name="Nordberg H.P."/>
            <person name="Cantor M.N."/>
            <person name="Hua S.X."/>
        </authorList>
    </citation>
    <scope>NUCLEOTIDE SEQUENCE [LARGE SCALE GENOMIC DNA]</scope>
    <source>
        <strain evidence="1 2">Foug A</strain>
    </source>
</reference>